<organism evidence="2 3">
    <name type="scientific">Paracoccus spongiarum</name>
    <dbReference type="NCBI Taxonomy" id="3064387"/>
    <lineage>
        <taxon>Bacteria</taxon>
        <taxon>Pseudomonadati</taxon>
        <taxon>Pseudomonadota</taxon>
        <taxon>Alphaproteobacteria</taxon>
        <taxon>Rhodobacterales</taxon>
        <taxon>Paracoccaceae</taxon>
        <taxon>Paracoccus</taxon>
    </lineage>
</organism>
<feature type="domain" description="Nudix hydrolase" evidence="1">
    <location>
        <begin position="1"/>
        <end position="139"/>
    </location>
</feature>
<gene>
    <name evidence="2" type="ORF">Q5Y72_18480</name>
</gene>
<reference evidence="2 3" key="1">
    <citation type="submission" date="2023-08" db="EMBL/GenBank/DDBJ databases">
        <authorList>
            <person name="Park J.-S."/>
        </authorList>
    </citation>
    <scope>NUCLEOTIDE SEQUENCE [LARGE SCALE GENOMIC DNA]</scope>
    <source>
        <strain evidence="2 3">2205BS29-5</strain>
    </source>
</reference>
<dbReference type="SUPFAM" id="SSF55811">
    <property type="entry name" value="Nudix"/>
    <property type="match status" value="1"/>
</dbReference>
<keyword evidence="3" id="KW-1185">Reference proteome</keyword>
<dbReference type="InterPro" id="IPR000086">
    <property type="entry name" value="NUDIX_hydrolase_dom"/>
</dbReference>
<evidence type="ECO:0000313" key="2">
    <source>
        <dbReference type="EMBL" id="MDP5309063.1"/>
    </source>
</evidence>
<evidence type="ECO:0000313" key="3">
    <source>
        <dbReference type="Proteomes" id="UP001224997"/>
    </source>
</evidence>
<dbReference type="Pfam" id="PF00293">
    <property type="entry name" value="NUDIX"/>
    <property type="match status" value="1"/>
</dbReference>
<comment type="caution">
    <text evidence="2">The sequence shown here is derived from an EMBL/GenBank/DDBJ whole genome shotgun (WGS) entry which is preliminary data.</text>
</comment>
<dbReference type="EMBL" id="JAVAMQ010000032">
    <property type="protein sequence ID" value="MDP5309063.1"/>
    <property type="molecule type" value="Genomic_DNA"/>
</dbReference>
<proteinExistence type="predicted"/>
<dbReference type="RefSeq" id="WP_305964888.1">
    <property type="nucleotide sequence ID" value="NZ_JAVAMQ010000032.1"/>
</dbReference>
<dbReference type="Proteomes" id="UP001224997">
    <property type="component" value="Unassembled WGS sequence"/>
</dbReference>
<dbReference type="InterPro" id="IPR015797">
    <property type="entry name" value="NUDIX_hydrolase-like_dom_sf"/>
</dbReference>
<evidence type="ECO:0000259" key="1">
    <source>
        <dbReference type="PROSITE" id="PS51462"/>
    </source>
</evidence>
<sequence>MKNAVRAIAWSPAGLVLIRRDRPGIASYFVLPGGGVEPEDPTLEDALRRELNEEIGAAPERIRHLTTMDRRPEGLDKLEHFFECTIPLVGANFVGDEARDQGRGEYQLVTIHSRSELELINLLPISIKSLILANSKFEE</sequence>
<dbReference type="PROSITE" id="PS51462">
    <property type="entry name" value="NUDIX"/>
    <property type="match status" value="1"/>
</dbReference>
<accession>A0ABT9JH04</accession>
<protein>
    <submittedName>
        <fullName evidence="2">NUDIX domain-containing protein</fullName>
    </submittedName>
</protein>
<name>A0ABT9JH04_9RHOB</name>
<dbReference type="Gene3D" id="3.90.79.10">
    <property type="entry name" value="Nucleoside Triphosphate Pyrophosphohydrolase"/>
    <property type="match status" value="1"/>
</dbReference>